<comment type="cofactor">
    <cofactor evidence="16">
        <name>[2Fe-2S] cluster</name>
        <dbReference type="ChEBI" id="CHEBI:190135"/>
    </cofactor>
</comment>
<dbReference type="CDD" id="cd08922">
    <property type="entry name" value="FHb-globin"/>
    <property type="match status" value="1"/>
</dbReference>
<keyword evidence="5" id="KW-0216">Detoxification</keyword>
<keyword evidence="9" id="KW-0479">Metal-binding</keyword>
<dbReference type="GO" id="GO:0071949">
    <property type="term" value="F:FAD binding"/>
    <property type="evidence" value="ECO:0007669"/>
    <property type="project" value="TreeGrafter"/>
</dbReference>
<evidence type="ECO:0000259" key="20">
    <source>
        <dbReference type="PROSITE" id="PS01033"/>
    </source>
</evidence>
<keyword evidence="10" id="KW-0274">FAD</keyword>
<dbReference type="InterPro" id="IPR012292">
    <property type="entry name" value="Globin/Proto"/>
</dbReference>
<dbReference type="RefSeq" id="WP_138593798.1">
    <property type="nucleotide sequence ID" value="NZ_PNBW01000105.1"/>
</dbReference>
<evidence type="ECO:0000313" key="22">
    <source>
        <dbReference type="EMBL" id="TMO61423.1"/>
    </source>
</evidence>
<feature type="domain" description="FAD-binding FR-type" evidence="21">
    <location>
        <begin position="152"/>
        <end position="254"/>
    </location>
</feature>
<evidence type="ECO:0000256" key="17">
    <source>
        <dbReference type="ARBA" id="ARBA00048649"/>
    </source>
</evidence>
<dbReference type="GO" id="GO:0005344">
    <property type="term" value="F:oxygen carrier activity"/>
    <property type="evidence" value="ECO:0007669"/>
    <property type="project" value="UniProtKB-KW"/>
</dbReference>
<dbReference type="Proteomes" id="UP000307217">
    <property type="component" value="Unassembled WGS sequence"/>
</dbReference>
<dbReference type="OrthoDB" id="9801223at2"/>
<dbReference type="SUPFAM" id="SSF46458">
    <property type="entry name" value="Globin-like"/>
    <property type="match status" value="1"/>
</dbReference>
<dbReference type="GO" id="GO:0071500">
    <property type="term" value="P:cellular response to nitrosative stress"/>
    <property type="evidence" value="ECO:0007669"/>
    <property type="project" value="TreeGrafter"/>
</dbReference>
<evidence type="ECO:0000259" key="21">
    <source>
        <dbReference type="PROSITE" id="PS51384"/>
    </source>
</evidence>
<dbReference type="PRINTS" id="PR00409">
    <property type="entry name" value="PHDIOXRDTASE"/>
</dbReference>
<dbReference type="InterPro" id="IPR039261">
    <property type="entry name" value="FNR_nucleotide-bd"/>
</dbReference>
<sequence length="385" mass="42549">MLSNNTIALVKSTIPLLSNAGTAVTAHFYDRMFTHNPELKDIFNMSNQQSGKQHFALFNALAAYATHIDNLPVLATAVERINHKHASLNIQPHHYDIVGTHLIETLKELAPNEFTPDIEQAWREAYALLADVFITQEEGIYKTTESKQGGWRNTRTFVINETVQESAKVKSFYLRSADNKPVVGFQAGQYISVHVKPKGCDNTQIRQYSLSDVQQDKGYRISVKNQGLVSGHMHSLNVGDVVELSPPAGDFMLQQTDSPKVLISAGVGITPMMAMLESIAASKPDVKTQFLHACINSTEHSFANRVNALTNSAPNIEADIWYEQGPSQYHQGRINLTPLTLPLTNGEFYVCGPTPFMAAMKAQLLSLGVAPARILYEVFGPHESL</sequence>
<dbReference type="InterPro" id="IPR000971">
    <property type="entry name" value="Globin"/>
</dbReference>
<evidence type="ECO:0000256" key="14">
    <source>
        <dbReference type="ARBA" id="ARBA00023027"/>
    </source>
</evidence>
<comment type="similarity">
    <text evidence="19">Belongs to the globin family.</text>
</comment>
<dbReference type="FunFam" id="1.10.490.10:FF:000003">
    <property type="entry name" value="Flavohemoprotein"/>
    <property type="match status" value="1"/>
</dbReference>
<evidence type="ECO:0000313" key="23">
    <source>
        <dbReference type="EMBL" id="TMO71488.1"/>
    </source>
</evidence>
<dbReference type="Proteomes" id="UP000307164">
    <property type="component" value="Unassembled WGS sequence"/>
</dbReference>
<dbReference type="GO" id="GO:0008941">
    <property type="term" value="F:nitric oxide dioxygenase NAD(P)H activity"/>
    <property type="evidence" value="ECO:0007669"/>
    <property type="project" value="UniProtKB-EC"/>
</dbReference>
<dbReference type="Gene3D" id="2.40.30.10">
    <property type="entry name" value="Translation factors"/>
    <property type="match status" value="1"/>
</dbReference>
<evidence type="ECO:0000256" key="2">
    <source>
        <dbReference type="ARBA" id="ARBA00001974"/>
    </source>
</evidence>
<comment type="similarity">
    <text evidence="3">In the C-terminal section; belongs to the flavoprotein pyridine nucleotide cytochrome reductase family.</text>
</comment>
<evidence type="ECO:0000256" key="11">
    <source>
        <dbReference type="ARBA" id="ARBA00022857"/>
    </source>
</evidence>
<keyword evidence="14" id="KW-0520">NAD</keyword>
<keyword evidence="12" id="KW-0560">Oxidoreductase</keyword>
<dbReference type="InterPro" id="IPR017938">
    <property type="entry name" value="Riboflavin_synthase-like_b-brl"/>
</dbReference>
<dbReference type="Gene3D" id="1.10.490.10">
    <property type="entry name" value="Globins"/>
    <property type="match status" value="1"/>
</dbReference>
<evidence type="ECO:0000313" key="25">
    <source>
        <dbReference type="Proteomes" id="UP000307217"/>
    </source>
</evidence>
<dbReference type="GO" id="GO:0046210">
    <property type="term" value="P:nitric oxide catabolic process"/>
    <property type="evidence" value="ECO:0007669"/>
    <property type="project" value="TreeGrafter"/>
</dbReference>
<evidence type="ECO:0000256" key="18">
    <source>
        <dbReference type="ARBA" id="ARBA00049433"/>
    </source>
</evidence>
<comment type="catalytic activity">
    <reaction evidence="18">
        <text>2 nitric oxide + NADPH + 2 O2 = 2 nitrate + NADP(+) + H(+)</text>
        <dbReference type="Rhea" id="RHEA:19465"/>
        <dbReference type="ChEBI" id="CHEBI:15378"/>
        <dbReference type="ChEBI" id="CHEBI:15379"/>
        <dbReference type="ChEBI" id="CHEBI:16480"/>
        <dbReference type="ChEBI" id="CHEBI:17632"/>
        <dbReference type="ChEBI" id="CHEBI:57783"/>
        <dbReference type="ChEBI" id="CHEBI:58349"/>
        <dbReference type="EC" id="1.14.12.17"/>
    </reaction>
</comment>
<dbReference type="GO" id="GO:0019825">
    <property type="term" value="F:oxygen binding"/>
    <property type="evidence" value="ECO:0007669"/>
    <property type="project" value="InterPro"/>
</dbReference>
<dbReference type="GO" id="GO:0009636">
    <property type="term" value="P:response to toxic substance"/>
    <property type="evidence" value="ECO:0007669"/>
    <property type="project" value="UniProtKB-KW"/>
</dbReference>
<proteinExistence type="inferred from homology"/>
<keyword evidence="7 19" id="KW-0561">Oxygen transport</keyword>
<evidence type="ECO:0000313" key="24">
    <source>
        <dbReference type="Proteomes" id="UP000307164"/>
    </source>
</evidence>
<dbReference type="Pfam" id="PF00970">
    <property type="entry name" value="FAD_binding_6"/>
    <property type="match status" value="1"/>
</dbReference>
<evidence type="ECO:0000256" key="1">
    <source>
        <dbReference type="ARBA" id="ARBA00001970"/>
    </source>
</evidence>
<dbReference type="SUPFAM" id="SSF63380">
    <property type="entry name" value="Riboflavin synthase domain-like"/>
    <property type="match status" value="1"/>
</dbReference>
<comment type="cofactor">
    <cofactor evidence="2">
        <name>FAD</name>
        <dbReference type="ChEBI" id="CHEBI:57692"/>
    </cofactor>
</comment>
<dbReference type="InterPro" id="IPR001433">
    <property type="entry name" value="OxRdtase_FAD/NAD-bd"/>
</dbReference>
<dbReference type="SUPFAM" id="SSF52343">
    <property type="entry name" value="Ferredoxin reductase-like, C-terminal NADP-linked domain"/>
    <property type="match status" value="1"/>
</dbReference>
<dbReference type="InterPro" id="IPR017927">
    <property type="entry name" value="FAD-bd_FR_type"/>
</dbReference>
<reference evidence="22 25" key="1">
    <citation type="submission" date="2018-01" db="EMBL/GenBank/DDBJ databases">
        <authorList>
            <person name="Paulsen S."/>
            <person name="Gram L.K."/>
        </authorList>
    </citation>
    <scope>NUCLEOTIDE SEQUENCE [LARGE SCALE GENOMIC DNA]</scope>
    <source>
        <strain evidence="22 25">S3790</strain>
        <strain evidence="23">S3895</strain>
    </source>
</reference>
<evidence type="ECO:0000256" key="10">
    <source>
        <dbReference type="ARBA" id="ARBA00022827"/>
    </source>
</evidence>
<reference evidence="22" key="3">
    <citation type="submission" date="2019-09" db="EMBL/GenBank/DDBJ databases">
        <title>Co-occurence of chitin degradation, pigmentation and bioactivity in marine Pseudoalteromonas.</title>
        <authorList>
            <person name="Sonnenschein E.C."/>
            <person name="Bech P.K."/>
        </authorList>
    </citation>
    <scope>NUCLEOTIDE SEQUENCE</scope>
    <source>
        <strain evidence="22">S3790</strain>
        <strain evidence="23">S3895</strain>
    </source>
</reference>
<dbReference type="EMBL" id="PNBX01000161">
    <property type="protein sequence ID" value="TMO61423.1"/>
    <property type="molecule type" value="Genomic_DNA"/>
</dbReference>
<evidence type="ECO:0000256" key="4">
    <source>
        <dbReference type="ARBA" id="ARBA00012229"/>
    </source>
</evidence>
<evidence type="ECO:0000256" key="12">
    <source>
        <dbReference type="ARBA" id="ARBA00023002"/>
    </source>
</evidence>
<evidence type="ECO:0000256" key="16">
    <source>
        <dbReference type="ARBA" id="ARBA00034078"/>
    </source>
</evidence>
<evidence type="ECO:0000256" key="5">
    <source>
        <dbReference type="ARBA" id="ARBA00022575"/>
    </source>
</evidence>
<dbReference type="Pfam" id="PF00042">
    <property type="entry name" value="Globin"/>
    <property type="match status" value="1"/>
</dbReference>
<comment type="catalytic activity">
    <reaction evidence="17">
        <text>2 nitric oxide + NADH + 2 O2 = 2 nitrate + NAD(+) + H(+)</text>
        <dbReference type="Rhea" id="RHEA:19469"/>
        <dbReference type="ChEBI" id="CHEBI:15378"/>
        <dbReference type="ChEBI" id="CHEBI:15379"/>
        <dbReference type="ChEBI" id="CHEBI:16480"/>
        <dbReference type="ChEBI" id="CHEBI:17632"/>
        <dbReference type="ChEBI" id="CHEBI:57540"/>
        <dbReference type="ChEBI" id="CHEBI:57945"/>
        <dbReference type="EC" id="1.14.12.17"/>
    </reaction>
</comment>
<dbReference type="NCBIfam" id="NF009805">
    <property type="entry name" value="PRK13289.1"/>
    <property type="match status" value="1"/>
</dbReference>
<dbReference type="FunFam" id="3.40.50.80:FF:000010">
    <property type="entry name" value="Flavohemoprotein"/>
    <property type="match status" value="1"/>
</dbReference>
<keyword evidence="11" id="KW-0521">NADP</keyword>
<keyword evidence="24" id="KW-1185">Reference proteome</keyword>
<evidence type="ECO:0000256" key="8">
    <source>
        <dbReference type="ARBA" id="ARBA00022630"/>
    </source>
</evidence>
<evidence type="ECO:0000256" key="15">
    <source>
        <dbReference type="ARBA" id="ARBA00025094"/>
    </source>
</evidence>
<feature type="domain" description="Globin" evidence="20">
    <location>
        <begin position="1"/>
        <end position="138"/>
    </location>
</feature>
<evidence type="ECO:0000256" key="3">
    <source>
        <dbReference type="ARBA" id="ARBA00006401"/>
    </source>
</evidence>
<keyword evidence="13" id="KW-0408">Iron</keyword>
<comment type="caution">
    <text evidence="22">The sequence shown here is derived from an EMBL/GenBank/DDBJ whole genome shotgun (WGS) entry which is preliminary data.</text>
</comment>
<dbReference type="GO" id="GO:0046872">
    <property type="term" value="F:metal ion binding"/>
    <property type="evidence" value="ECO:0007669"/>
    <property type="project" value="UniProtKB-KW"/>
</dbReference>
<dbReference type="InterPro" id="IPR009050">
    <property type="entry name" value="Globin-like_sf"/>
</dbReference>
<dbReference type="PANTHER" id="PTHR43396">
    <property type="entry name" value="FLAVOHEMOPROTEIN"/>
    <property type="match status" value="1"/>
</dbReference>
<dbReference type="EMBL" id="PNBW01000105">
    <property type="protein sequence ID" value="TMO71488.1"/>
    <property type="molecule type" value="Genomic_DNA"/>
</dbReference>
<comment type="function">
    <text evidence="15">Is involved in NO detoxification in an aerobic process, termed nitric oxide dioxygenase (NOD) reaction that utilizes O(2) and NAD(P)H to convert NO to nitrate, which protects the bacterium from various noxious nitrogen compounds. Therefore, plays a central role in the inducible response to nitrosative stress.</text>
</comment>
<dbReference type="CDD" id="cd06184">
    <property type="entry name" value="flavohem_like_fad_nad_binding"/>
    <property type="match status" value="1"/>
</dbReference>
<dbReference type="PANTHER" id="PTHR43396:SF3">
    <property type="entry name" value="FLAVOHEMOPROTEIN"/>
    <property type="match status" value="1"/>
</dbReference>
<organism evidence="22 25">
    <name type="scientific">Pseudoalteromonas aurantia</name>
    <dbReference type="NCBI Taxonomy" id="43654"/>
    <lineage>
        <taxon>Bacteria</taxon>
        <taxon>Pseudomonadati</taxon>
        <taxon>Pseudomonadota</taxon>
        <taxon>Gammaproteobacteria</taxon>
        <taxon>Alteromonadales</taxon>
        <taxon>Pseudoalteromonadaceae</taxon>
        <taxon>Pseudoalteromonas</taxon>
    </lineage>
</organism>
<evidence type="ECO:0000256" key="19">
    <source>
        <dbReference type="RuleBase" id="RU000356"/>
    </source>
</evidence>
<comment type="cofactor">
    <cofactor evidence="1">
        <name>heme b</name>
        <dbReference type="ChEBI" id="CHEBI:60344"/>
    </cofactor>
</comment>
<keyword evidence="19" id="KW-0813">Transport</keyword>
<evidence type="ECO:0000256" key="6">
    <source>
        <dbReference type="ARBA" id="ARBA00022617"/>
    </source>
</evidence>
<dbReference type="Gene3D" id="3.40.50.80">
    <property type="entry name" value="Nucleotide-binding domain of ferredoxin-NADP reductase (FNR) module"/>
    <property type="match status" value="1"/>
</dbReference>
<evidence type="ECO:0000256" key="7">
    <source>
        <dbReference type="ARBA" id="ARBA00022621"/>
    </source>
</evidence>
<evidence type="ECO:0000256" key="9">
    <source>
        <dbReference type="ARBA" id="ARBA00022723"/>
    </source>
</evidence>
<dbReference type="GO" id="GO:0020037">
    <property type="term" value="F:heme binding"/>
    <property type="evidence" value="ECO:0007669"/>
    <property type="project" value="InterPro"/>
</dbReference>
<dbReference type="PROSITE" id="PS51384">
    <property type="entry name" value="FAD_FR"/>
    <property type="match status" value="1"/>
</dbReference>
<keyword evidence="8" id="KW-0285">Flavoprotein</keyword>
<dbReference type="AlphaFoldDB" id="A0A5S3UVK1"/>
<dbReference type="PROSITE" id="PS01033">
    <property type="entry name" value="GLOBIN"/>
    <property type="match status" value="1"/>
</dbReference>
<reference evidence="24 25" key="2">
    <citation type="submission" date="2019-06" db="EMBL/GenBank/DDBJ databases">
        <title>Co-occurence of chitin degradation, pigmentation and bioactivity in marine Pseudoalteromonas.</title>
        <authorList>
            <person name="Sonnenschein E.C."/>
            <person name="Bech P.K."/>
        </authorList>
    </citation>
    <scope>NUCLEOTIDE SEQUENCE [LARGE SCALE GENOMIC DNA]</scope>
    <source>
        <strain evidence="25">S3790</strain>
        <strain evidence="24">S3895</strain>
    </source>
</reference>
<dbReference type="InterPro" id="IPR008333">
    <property type="entry name" value="Cbr1-like_FAD-bd_dom"/>
</dbReference>
<dbReference type="EC" id="1.14.12.17" evidence="4"/>
<gene>
    <name evidence="22" type="ORF">CWC19_20835</name>
    <name evidence="23" type="ORF">CWC20_17435</name>
</gene>
<accession>A0A5S3UVK1</accession>
<evidence type="ECO:0000256" key="13">
    <source>
        <dbReference type="ARBA" id="ARBA00023004"/>
    </source>
</evidence>
<name>A0A5S3UVK1_9GAMM</name>
<protein>
    <recommendedName>
        <fullName evidence="4">nitric oxide dioxygenase</fullName>
        <ecNumber evidence="4">1.14.12.17</ecNumber>
    </recommendedName>
</protein>
<dbReference type="Pfam" id="PF00175">
    <property type="entry name" value="NAD_binding_1"/>
    <property type="match status" value="1"/>
</dbReference>
<keyword evidence="6 19" id="KW-0349">Heme</keyword>